<reference evidence="2 3" key="2">
    <citation type="journal article" date="2017" name="Front. Plant Sci.">
        <title>Gene Classification and Mining of Molecular Markers Useful in Red Clover (Trifolium pratense) Breeding.</title>
        <authorList>
            <person name="Istvanek J."/>
            <person name="Dluhosova J."/>
            <person name="Dluhos P."/>
            <person name="Patkova L."/>
            <person name="Nedelnik J."/>
            <person name="Repkova J."/>
        </authorList>
    </citation>
    <scope>NUCLEOTIDE SEQUENCE [LARGE SCALE GENOMIC DNA]</scope>
    <source>
        <strain evidence="3">cv. Tatra</strain>
        <tissue evidence="2">Young leaves</tissue>
    </source>
</reference>
<organism evidence="2 3">
    <name type="scientific">Trifolium pratense</name>
    <name type="common">Red clover</name>
    <dbReference type="NCBI Taxonomy" id="57577"/>
    <lineage>
        <taxon>Eukaryota</taxon>
        <taxon>Viridiplantae</taxon>
        <taxon>Streptophyta</taxon>
        <taxon>Embryophyta</taxon>
        <taxon>Tracheophyta</taxon>
        <taxon>Spermatophyta</taxon>
        <taxon>Magnoliopsida</taxon>
        <taxon>eudicotyledons</taxon>
        <taxon>Gunneridae</taxon>
        <taxon>Pentapetalae</taxon>
        <taxon>rosids</taxon>
        <taxon>fabids</taxon>
        <taxon>Fabales</taxon>
        <taxon>Fabaceae</taxon>
        <taxon>Papilionoideae</taxon>
        <taxon>50 kb inversion clade</taxon>
        <taxon>NPAAA clade</taxon>
        <taxon>Hologalegina</taxon>
        <taxon>IRL clade</taxon>
        <taxon>Trifolieae</taxon>
        <taxon>Trifolium</taxon>
    </lineage>
</organism>
<feature type="non-terminal residue" evidence="2">
    <location>
        <position position="103"/>
    </location>
</feature>
<feature type="signal peptide" evidence="1">
    <location>
        <begin position="1"/>
        <end position="23"/>
    </location>
</feature>
<dbReference type="STRING" id="57577.A0A2K3JUB8"/>
<comment type="caution">
    <text evidence="2">The sequence shown here is derived from an EMBL/GenBank/DDBJ whole genome shotgun (WGS) entry which is preliminary data.</text>
</comment>
<accession>A0A2K3JUB8</accession>
<evidence type="ECO:0000256" key="1">
    <source>
        <dbReference type="SAM" id="SignalP"/>
    </source>
</evidence>
<evidence type="ECO:0000313" key="2">
    <source>
        <dbReference type="EMBL" id="PNX57634.1"/>
    </source>
</evidence>
<feature type="chain" id="PRO_5014439135" evidence="1">
    <location>
        <begin position="24"/>
        <end position="103"/>
    </location>
</feature>
<keyword evidence="2" id="KW-0675">Receptor</keyword>
<dbReference type="Proteomes" id="UP000236291">
    <property type="component" value="Unassembled WGS sequence"/>
</dbReference>
<dbReference type="ExpressionAtlas" id="A0A2K3JUB8">
    <property type="expression patterns" value="baseline"/>
</dbReference>
<dbReference type="EMBL" id="ASHM01124373">
    <property type="protein sequence ID" value="PNX57634.1"/>
    <property type="molecule type" value="Genomic_DNA"/>
</dbReference>
<name>A0A2K3JUB8_TRIPR</name>
<keyword evidence="1" id="KW-0732">Signal</keyword>
<sequence length="103" mass="10856">ISLPTSTTISLLSLFTIPNEARAAIPVDQIVSSITLVEQTIDQVQGFLDSAERGLEAIANFLKPGIDAGLPIAQQAGKEALKFASPAFSEASKKAQEALQSFL</sequence>
<gene>
    <name evidence="2" type="ORF">L195_g058792</name>
</gene>
<protein>
    <submittedName>
        <fullName evidence="2">Calcium sensing receptor chloroplastic-like</fullName>
    </submittedName>
</protein>
<reference evidence="2 3" key="1">
    <citation type="journal article" date="2014" name="Am. J. Bot.">
        <title>Genome assembly and annotation for red clover (Trifolium pratense; Fabaceae).</title>
        <authorList>
            <person name="Istvanek J."/>
            <person name="Jaros M."/>
            <person name="Krenek A."/>
            <person name="Repkova J."/>
        </authorList>
    </citation>
    <scope>NUCLEOTIDE SEQUENCE [LARGE SCALE GENOMIC DNA]</scope>
    <source>
        <strain evidence="3">cv. Tatra</strain>
        <tissue evidence="2">Young leaves</tissue>
    </source>
</reference>
<proteinExistence type="predicted"/>
<evidence type="ECO:0000313" key="3">
    <source>
        <dbReference type="Proteomes" id="UP000236291"/>
    </source>
</evidence>
<dbReference type="AlphaFoldDB" id="A0A2K3JUB8"/>
<feature type="non-terminal residue" evidence="2">
    <location>
        <position position="1"/>
    </location>
</feature>